<dbReference type="Proteomes" id="UP000318288">
    <property type="component" value="Unassembled WGS sequence"/>
</dbReference>
<gene>
    <name evidence="1" type="ORF">Poly51_62120</name>
</gene>
<organism evidence="1 2">
    <name type="scientific">Rubripirellula tenax</name>
    <dbReference type="NCBI Taxonomy" id="2528015"/>
    <lineage>
        <taxon>Bacteria</taxon>
        <taxon>Pseudomonadati</taxon>
        <taxon>Planctomycetota</taxon>
        <taxon>Planctomycetia</taxon>
        <taxon>Pirellulales</taxon>
        <taxon>Pirellulaceae</taxon>
        <taxon>Rubripirellula</taxon>
    </lineage>
</organism>
<dbReference type="RefSeq" id="WP_146462539.1">
    <property type="nucleotide sequence ID" value="NZ_SJPW01000014.1"/>
</dbReference>
<keyword evidence="2" id="KW-1185">Reference proteome</keyword>
<accession>A0A5C6E4E0</accession>
<dbReference type="AlphaFoldDB" id="A0A5C6E4E0"/>
<dbReference type="OrthoDB" id="303290at2"/>
<sequence length="131" mass="14524">MRAPEPDLRAFSNGYFYTSGPVTLDVIGLTAQVFGLFARTSDCSNARLQVCRSAFALATQRFDRLDPLLTVAATYAARKPNLCLLLAFVDGTATFSILRLRTTPDCLLHESTPVRLLRRGFRCPAPVRKSR</sequence>
<proteinExistence type="predicted"/>
<protein>
    <submittedName>
        <fullName evidence="1">Uncharacterized protein</fullName>
    </submittedName>
</protein>
<dbReference type="EMBL" id="SJPW01000014">
    <property type="protein sequence ID" value="TWU43690.1"/>
    <property type="molecule type" value="Genomic_DNA"/>
</dbReference>
<evidence type="ECO:0000313" key="1">
    <source>
        <dbReference type="EMBL" id="TWU43690.1"/>
    </source>
</evidence>
<reference evidence="1 2" key="1">
    <citation type="submission" date="2019-02" db="EMBL/GenBank/DDBJ databases">
        <title>Deep-cultivation of Planctomycetes and their phenomic and genomic characterization uncovers novel biology.</title>
        <authorList>
            <person name="Wiegand S."/>
            <person name="Jogler M."/>
            <person name="Boedeker C."/>
            <person name="Pinto D."/>
            <person name="Vollmers J."/>
            <person name="Rivas-Marin E."/>
            <person name="Kohn T."/>
            <person name="Peeters S.H."/>
            <person name="Heuer A."/>
            <person name="Rast P."/>
            <person name="Oberbeckmann S."/>
            <person name="Bunk B."/>
            <person name="Jeske O."/>
            <person name="Meyerdierks A."/>
            <person name="Storesund J.E."/>
            <person name="Kallscheuer N."/>
            <person name="Luecker S."/>
            <person name="Lage O.M."/>
            <person name="Pohl T."/>
            <person name="Merkel B.J."/>
            <person name="Hornburger P."/>
            <person name="Mueller R.-W."/>
            <person name="Bruemmer F."/>
            <person name="Labrenz M."/>
            <person name="Spormann A.M."/>
            <person name="Op Den Camp H."/>
            <person name="Overmann J."/>
            <person name="Amann R."/>
            <person name="Jetten M.S.M."/>
            <person name="Mascher T."/>
            <person name="Medema M.H."/>
            <person name="Devos D.P."/>
            <person name="Kaster A.-K."/>
            <person name="Ovreas L."/>
            <person name="Rohde M."/>
            <person name="Galperin M.Y."/>
            <person name="Jogler C."/>
        </authorList>
    </citation>
    <scope>NUCLEOTIDE SEQUENCE [LARGE SCALE GENOMIC DNA]</scope>
    <source>
        <strain evidence="1 2">Poly51</strain>
    </source>
</reference>
<evidence type="ECO:0000313" key="2">
    <source>
        <dbReference type="Proteomes" id="UP000318288"/>
    </source>
</evidence>
<name>A0A5C6E4E0_9BACT</name>
<comment type="caution">
    <text evidence="1">The sequence shown here is derived from an EMBL/GenBank/DDBJ whole genome shotgun (WGS) entry which is preliminary data.</text>
</comment>